<comment type="caution">
    <text evidence="1">The sequence shown here is derived from an EMBL/GenBank/DDBJ whole genome shotgun (WGS) entry which is preliminary data.</text>
</comment>
<organism evidence="1 2">
    <name type="scientific">Molorchus minor</name>
    <dbReference type="NCBI Taxonomy" id="1323400"/>
    <lineage>
        <taxon>Eukaryota</taxon>
        <taxon>Metazoa</taxon>
        <taxon>Ecdysozoa</taxon>
        <taxon>Arthropoda</taxon>
        <taxon>Hexapoda</taxon>
        <taxon>Insecta</taxon>
        <taxon>Pterygota</taxon>
        <taxon>Neoptera</taxon>
        <taxon>Endopterygota</taxon>
        <taxon>Coleoptera</taxon>
        <taxon>Polyphaga</taxon>
        <taxon>Cucujiformia</taxon>
        <taxon>Chrysomeloidea</taxon>
        <taxon>Cerambycidae</taxon>
        <taxon>Lamiinae</taxon>
        <taxon>Monochamini</taxon>
        <taxon>Molorchus</taxon>
    </lineage>
</organism>
<name>A0ABQ9JDP5_9CUCU</name>
<protein>
    <submittedName>
        <fullName evidence="1">Uncharacterized protein</fullName>
    </submittedName>
</protein>
<gene>
    <name evidence="1" type="ORF">NQ317_010265</name>
</gene>
<accession>A0ABQ9JDP5</accession>
<reference evidence="1" key="1">
    <citation type="journal article" date="2023" name="Insect Mol. Biol.">
        <title>Genome sequencing provides insights into the evolution of gene families encoding plant cell wall-degrading enzymes in longhorned beetles.</title>
        <authorList>
            <person name="Shin N.R."/>
            <person name="Okamura Y."/>
            <person name="Kirsch R."/>
            <person name="Pauchet Y."/>
        </authorList>
    </citation>
    <scope>NUCLEOTIDE SEQUENCE</scope>
    <source>
        <strain evidence="1">MMC_N1</strain>
    </source>
</reference>
<dbReference type="EMBL" id="JAPWTJ010000697">
    <property type="protein sequence ID" value="KAJ8976311.1"/>
    <property type="molecule type" value="Genomic_DNA"/>
</dbReference>
<evidence type="ECO:0000313" key="1">
    <source>
        <dbReference type="EMBL" id="KAJ8976311.1"/>
    </source>
</evidence>
<dbReference type="Proteomes" id="UP001162164">
    <property type="component" value="Unassembled WGS sequence"/>
</dbReference>
<sequence length="70" mass="8294">MGKSSWSYKSISGEVDDKLFFDPISVSFSSETLEVTTDFAQFKYINHVSRSRRPIHYRRWNKLYILKGSR</sequence>
<evidence type="ECO:0000313" key="2">
    <source>
        <dbReference type="Proteomes" id="UP001162164"/>
    </source>
</evidence>
<proteinExistence type="predicted"/>
<keyword evidence="2" id="KW-1185">Reference proteome</keyword>